<comment type="caution">
    <text evidence="2">The sequence shown here is derived from an EMBL/GenBank/DDBJ whole genome shotgun (WGS) entry which is preliminary data.</text>
</comment>
<evidence type="ECO:0008006" key="4">
    <source>
        <dbReference type="Google" id="ProtNLM"/>
    </source>
</evidence>
<feature type="region of interest" description="Disordered" evidence="1">
    <location>
        <begin position="113"/>
        <end position="141"/>
    </location>
</feature>
<proteinExistence type="predicted"/>
<keyword evidence="3" id="KW-1185">Reference proteome</keyword>
<dbReference type="PANTHER" id="PTHR33022">
    <property type="entry name" value="DUF1985 DOMAIN-CONTAINING PROTEIN"/>
    <property type="match status" value="1"/>
</dbReference>
<protein>
    <recommendedName>
        <fullName evidence="4">Ulp1 protease family, C-terminal catalytic domain containing protein</fullName>
    </recommendedName>
</protein>
<dbReference type="Proteomes" id="UP001371456">
    <property type="component" value="Unassembled WGS sequence"/>
</dbReference>
<evidence type="ECO:0000313" key="3">
    <source>
        <dbReference type="Proteomes" id="UP001371456"/>
    </source>
</evidence>
<sequence length="141" mass="16075">MIVLTFSQLPRKSDHLIYSSNVNHEEVQPQEVPGFEDFSSKPPKQLLRRSTRVVGAGSTPPSREESDCKMYVSAFAEFLSDEINIPSTRFRSDYLCKRYATLLWKYGMDKAKAGYVSDNDDPTRRKNDYTSPAEDGLINVE</sequence>
<organism evidence="2 3">
    <name type="scientific">Solanum bulbocastanum</name>
    <name type="common">Wild potato</name>
    <dbReference type="NCBI Taxonomy" id="147425"/>
    <lineage>
        <taxon>Eukaryota</taxon>
        <taxon>Viridiplantae</taxon>
        <taxon>Streptophyta</taxon>
        <taxon>Embryophyta</taxon>
        <taxon>Tracheophyta</taxon>
        <taxon>Spermatophyta</taxon>
        <taxon>Magnoliopsida</taxon>
        <taxon>eudicotyledons</taxon>
        <taxon>Gunneridae</taxon>
        <taxon>Pentapetalae</taxon>
        <taxon>asterids</taxon>
        <taxon>lamiids</taxon>
        <taxon>Solanales</taxon>
        <taxon>Solanaceae</taxon>
        <taxon>Solanoideae</taxon>
        <taxon>Solaneae</taxon>
        <taxon>Solanum</taxon>
    </lineage>
</organism>
<gene>
    <name evidence="2" type="ORF">RDI58_004167</name>
</gene>
<dbReference type="PANTHER" id="PTHR33022:SF13">
    <property type="entry name" value="UBIQUITIN-LIKE PROTEASE FAMILY PROFILE DOMAIN-CONTAINING PROTEIN"/>
    <property type="match status" value="1"/>
</dbReference>
<accession>A0AAN8YLF7</accession>
<name>A0AAN8YLF7_SOLBU</name>
<dbReference type="AlphaFoldDB" id="A0AAN8YLF7"/>
<reference evidence="2 3" key="1">
    <citation type="submission" date="2024-02" db="EMBL/GenBank/DDBJ databases">
        <title>de novo genome assembly of Solanum bulbocastanum strain 11H21.</title>
        <authorList>
            <person name="Hosaka A.J."/>
        </authorList>
    </citation>
    <scope>NUCLEOTIDE SEQUENCE [LARGE SCALE GENOMIC DNA]</scope>
    <source>
        <tissue evidence="2">Young leaves</tissue>
    </source>
</reference>
<dbReference type="EMBL" id="JBANQN010000002">
    <property type="protein sequence ID" value="KAK6796466.1"/>
    <property type="molecule type" value="Genomic_DNA"/>
</dbReference>
<evidence type="ECO:0000256" key="1">
    <source>
        <dbReference type="SAM" id="MobiDB-lite"/>
    </source>
</evidence>
<evidence type="ECO:0000313" key="2">
    <source>
        <dbReference type="EMBL" id="KAK6796466.1"/>
    </source>
</evidence>